<protein>
    <recommendedName>
        <fullName evidence="3">DNA and RNA helicase</fullName>
    </recommendedName>
</protein>
<evidence type="ECO:0000313" key="2">
    <source>
        <dbReference type="Proteomes" id="UP000694308"/>
    </source>
</evidence>
<dbReference type="AlphaFoldDB" id="A0A949U2T9"/>
<dbReference type="Proteomes" id="UP000694308">
    <property type="component" value="Unassembled WGS sequence"/>
</dbReference>
<evidence type="ECO:0000313" key="1">
    <source>
        <dbReference type="EMBL" id="MBV7275324.1"/>
    </source>
</evidence>
<proteinExistence type="predicted"/>
<dbReference type="RefSeq" id="WP_218322378.1">
    <property type="nucleotide sequence ID" value="NZ_JAEEGC010000119.1"/>
</dbReference>
<comment type="caution">
    <text evidence="1">The sequence shown here is derived from an EMBL/GenBank/DDBJ whole genome shotgun (WGS) entry which is preliminary data.</text>
</comment>
<gene>
    <name evidence="1" type="ORF">I6U48_20705</name>
</gene>
<sequence>MFVNIFPNFDKGRILKKEMLDNLRDYPRNFLDIYFKDFSKGIISGVDLIVGEKDITVTKGIIKFDNKIYMLEKEISIPYYATNKEAIIKVRFLDGALNSDFTINTAEVFIDESENIERDELELGRFKLKEKAKLRQDYTDFYDFSTEYNTLNLINAEYSGINKSTIHPDILRYFAGTVFKNRVDNPYDIAFAMQCMNQSHIDREIVNFYISNRLGVEYSNYSNMQIYKYLCQIVREVESGVRRKVQNRQNRQARIIVD</sequence>
<dbReference type="EMBL" id="JAEEGC010000119">
    <property type="protein sequence ID" value="MBV7275324.1"/>
    <property type="molecule type" value="Genomic_DNA"/>
</dbReference>
<keyword evidence="2" id="KW-1185">Reference proteome</keyword>
<evidence type="ECO:0008006" key="3">
    <source>
        <dbReference type="Google" id="ProtNLM"/>
    </source>
</evidence>
<accession>A0A949U2T9</accession>
<name>A0A949U2T9_9CLOT</name>
<reference evidence="1" key="1">
    <citation type="submission" date="2020-12" db="EMBL/GenBank/DDBJ databases">
        <title>Clostridium thailandense sp. nov., a novel acetogenic bacterium isolated from peat land soil in Thailand.</title>
        <authorList>
            <person name="Chaikitkaew S."/>
            <person name="Birkeland N.K."/>
        </authorList>
    </citation>
    <scope>NUCLEOTIDE SEQUENCE</scope>
    <source>
        <strain evidence="1">PL3</strain>
    </source>
</reference>
<organism evidence="1 2">
    <name type="scientific">Clostridium thailandense</name>
    <dbReference type="NCBI Taxonomy" id="2794346"/>
    <lineage>
        <taxon>Bacteria</taxon>
        <taxon>Bacillati</taxon>
        <taxon>Bacillota</taxon>
        <taxon>Clostridia</taxon>
        <taxon>Eubacteriales</taxon>
        <taxon>Clostridiaceae</taxon>
        <taxon>Clostridium</taxon>
    </lineage>
</organism>